<comment type="caution">
    <text evidence="1">The sequence shown here is derived from an EMBL/GenBank/DDBJ whole genome shotgun (WGS) entry which is preliminary data.</text>
</comment>
<accession>A0A4Y2QPK8</accession>
<evidence type="ECO:0000313" key="2">
    <source>
        <dbReference type="Proteomes" id="UP000499080"/>
    </source>
</evidence>
<organism evidence="1 2">
    <name type="scientific">Araneus ventricosus</name>
    <name type="common">Orbweaver spider</name>
    <name type="synonym">Epeira ventricosa</name>
    <dbReference type="NCBI Taxonomy" id="182803"/>
    <lineage>
        <taxon>Eukaryota</taxon>
        <taxon>Metazoa</taxon>
        <taxon>Ecdysozoa</taxon>
        <taxon>Arthropoda</taxon>
        <taxon>Chelicerata</taxon>
        <taxon>Arachnida</taxon>
        <taxon>Araneae</taxon>
        <taxon>Araneomorphae</taxon>
        <taxon>Entelegynae</taxon>
        <taxon>Araneoidea</taxon>
        <taxon>Araneidae</taxon>
        <taxon>Araneus</taxon>
    </lineage>
</organism>
<name>A0A4Y2QPK8_ARAVE</name>
<dbReference type="EMBL" id="BGPR01014421">
    <property type="protein sequence ID" value="GBN65125.1"/>
    <property type="molecule type" value="Genomic_DNA"/>
</dbReference>
<keyword evidence="2" id="KW-1185">Reference proteome</keyword>
<protein>
    <submittedName>
        <fullName evidence="1">Uncharacterized protein</fullName>
    </submittedName>
</protein>
<sequence>MTLKHLRLDIDNIRGQGYDNGASLEKHISGVQAQLLQKNSRAFIIPCAYRNYNLVWGDMAKTSRLAMTFFGTPCTFTVLMDPDAVTLVKKDVCIFNQTRNSQMRTEIFSEKGQFISSGTRTGNTQRSSNSTASIIDCCVYLI</sequence>
<dbReference type="Proteomes" id="UP000499080">
    <property type="component" value="Unassembled WGS sequence"/>
</dbReference>
<dbReference type="AlphaFoldDB" id="A0A4Y2QPK8"/>
<gene>
    <name evidence="1" type="ORF">AVEN_18932_1</name>
</gene>
<dbReference type="PANTHER" id="PTHR45749">
    <property type="match status" value="1"/>
</dbReference>
<evidence type="ECO:0000313" key="1">
    <source>
        <dbReference type="EMBL" id="GBN65125.1"/>
    </source>
</evidence>
<dbReference type="PANTHER" id="PTHR45749:SF35">
    <property type="entry name" value="AC-LIKE TRANSPOSASE-RELATED"/>
    <property type="match status" value="1"/>
</dbReference>
<proteinExistence type="predicted"/>
<reference evidence="1 2" key="1">
    <citation type="journal article" date="2019" name="Sci. Rep.">
        <title>Orb-weaving spider Araneus ventricosus genome elucidates the spidroin gene catalogue.</title>
        <authorList>
            <person name="Kono N."/>
            <person name="Nakamura H."/>
            <person name="Ohtoshi R."/>
            <person name="Moran D.A.P."/>
            <person name="Shinohara A."/>
            <person name="Yoshida Y."/>
            <person name="Fujiwara M."/>
            <person name="Mori M."/>
            <person name="Tomita M."/>
            <person name="Arakawa K."/>
        </authorList>
    </citation>
    <scope>NUCLEOTIDE SEQUENCE [LARGE SCALE GENOMIC DNA]</scope>
</reference>
<dbReference type="OrthoDB" id="6783070at2759"/>